<accession>A0AAW6P648</accession>
<reference evidence="1" key="1">
    <citation type="submission" date="2023-03" db="EMBL/GenBank/DDBJ databases">
        <title>Draft assemblies of triclosan tolerant bacteria isolated from returned activated sludge.</title>
        <authorList>
            <person name="Van Hamelsveld S."/>
        </authorList>
    </citation>
    <scope>NUCLEOTIDE SEQUENCE</scope>
    <source>
        <strain evidence="1">GW210015_S63</strain>
    </source>
</reference>
<comment type="caution">
    <text evidence="1">The sequence shown here is derived from an EMBL/GenBank/DDBJ whole genome shotgun (WGS) entry which is preliminary data.</text>
</comment>
<proteinExistence type="predicted"/>
<sequence length="200" mass="22147">MTTNTQQLPQAWLDVQAERRRQVEVENWSTEHDDRHPAGELAAAGSAYALYASDELCPTSRGRVDYGSLAPFMWPFNIAWWKRSAPRRALVKAAALILAEIERLDRTATPAQEGDLAQAETGLAREQAALTAKVAKAFPIGTTVVVVDGAGRRTPCIVKYHCTGGSAGEMRCLPVNNRDRHRSMRSVHWTQIEREGNDHA</sequence>
<protein>
    <submittedName>
        <fullName evidence="1">Uncharacterized protein</fullName>
    </submittedName>
</protein>
<dbReference type="RefSeq" id="WP_276214674.1">
    <property type="nucleotide sequence ID" value="NZ_JARJLR010000233.1"/>
</dbReference>
<organism evidence="1 2">
    <name type="scientific">Pseudomonas citronellolis</name>
    <dbReference type="NCBI Taxonomy" id="53408"/>
    <lineage>
        <taxon>Bacteria</taxon>
        <taxon>Pseudomonadati</taxon>
        <taxon>Pseudomonadota</taxon>
        <taxon>Gammaproteobacteria</taxon>
        <taxon>Pseudomonadales</taxon>
        <taxon>Pseudomonadaceae</taxon>
        <taxon>Pseudomonas</taxon>
    </lineage>
</organism>
<dbReference type="Proteomes" id="UP001220662">
    <property type="component" value="Unassembled WGS sequence"/>
</dbReference>
<name>A0AAW6P648_9PSED</name>
<evidence type="ECO:0000313" key="2">
    <source>
        <dbReference type="Proteomes" id="UP001220662"/>
    </source>
</evidence>
<gene>
    <name evidence="1" type="ORF">P3W55_13375</name>
</gene>
<dbReference type="EMBL" id="JARJLR010000233">
    <property type="protein sequence ID" value="MDF3842701.1"/>
    <property type="molecule type" value="Genomic_DNA"/>
</dbReference>
<evidence type="ECO:0000313" key="1">
    <source>
        <dbReference type="EMBL" id="MDF3842701.1"/>
    </source>
</evidence>
<dbReference type="AlphaFoldDB" id="A0AAW6P648"/>